<dbReference type="PANTHER" id="PTHR37520:SF1">
    <property type="entry name" value="INTRON-ENCODED DNA ENDONUCLEASE AI2A-RELATED"/>
    <property type="match status" value="1"/>
</dbReference>
<dbReference type="SUPFAM" id="SSF55608">
    <property type="entry name" value="Homing endonucleases"/>
    <property type="match status" value="1"/>
</dbReference>
<dbReference type="Gene3D" id="3.10.28.10">
    <property type="entry name" value="Homing endonucleases"/>
    <property type="match status" value="1"/>
</dbReference>
<evidence type="ECO:0008006" key="3">
    <source>
        <dbReference type="Google" id="ProtNLM"/>
    </source>
</evidence>
<dbReference type="OrthoDB" id="5406407at2759"/>
<proteinExistence type="predicted"/>
<keyword evidence="2" id="KW-1185">Reference proteome</keyword>
<reference evidence="1" key="1">
    <citation type="journal article" date="2021" name="IMA Fungus">
        <title>Genomic characterization of three marine fungi, including Emericellopsis atlantica sp. nov. with signatures of a generalist lifestyle and marine biomass degradation.</title>
        <authorList>
            <person name="Hagestad O.C."/>
            <person name="Hou L."/>
            <person name="Andersen J.H."/>
            <person name="Hansen E.H."/>
            <person name="Altermark B."/>
            <person name="Li C."/>
            <person name="Kuhnert E."/>
            <person name="Cox R.J."/>
            <person name="Crous P.W."/>
            <person name="Spatafora J.W."/>
            <person name="Lail K."/>
            <person name="Amirebrahimi M."/>
            <person name="Lipzen A."/>
            <person name="Pangilinan J."/>
            <person name="Andreopoulos W."/>
            <person name="Hayes R.D."/>
            <person name="Ng V."/>
            <person name="Grigoriev I.V."/>
            <person name="Jackson S.A."/>
            <person name="Sutton T.D.S."/>
            <person name="Dobson A.D.W."/>
            <person name="Rama T."/>
        </authorList>
    </citation>
    <scope>NUCLEOTIDE SEQUENCE</scope>
    <source>
        <strain evidence="1">TRa018bII</strain>
    </source>
</reference>
<name>A0A9P7Y753_9HELO</name>
<evidence type="ECO:0000313" key="1">
    <source>
        <dbReference type="EMBL" id="KAG9227927.1"/>
    </source>
</evidence>
<protein>
    <recommendedName>
        <fullName evidence="3">Homing endonuclease LAGLIDADG domain-containing protein</fullName>
    </recommendedName>
</protein>
<dbReference type="Proteomes" id="UP000824998">
    <property type="component" value="Unassembled WGS sequence"/>
</dbReference>
<dbReference type="AlphaFoldDB" id="A0A9P7Y753"/>
<comment type="caution">
    <text evidence="1">The sequence shown here is derived from an EMBL/GenBank/DDBJ whole genome shotgun (WGS) entry which is preliminary data.</text>
</comment>
<evidence type="ECO:0000313" key="2">
    <source>
        <dbReference type="Proteomes" id="UP000824998"/>
    </source>
</evidence>
<sequence length="81" mass="9323">MDIRDKQVLYEIKHKFGGSIYTISNANALRYQLSHKKGLMCLINVVNGLIRNPTRILQMNKLCVKYNINLLDTKPLTFNNG</sequence>
<accession>A0A9P7Y753</accession>
<dbReference type="EMBL" id="MU252696">
    <property type="protein sequence ID" value="KAG9227927.1"/>
    <property type="molecule type" value="Genomic_DNA"/>
</dbReference>
<organism evidence="1 2">
    <name type="scientific">Amylocarpus encephaloides</name>
    <dbReference type="NCBI Taxonomy" id="45428"/>
    <lineage>
        <taxon>Eukaryota</taxon>
        <taxon>Fungi</taxon>
        <taxon>Dikarya</taxon>
        <taxon>Ascomycota</taxon>
        <taxon>Pezizomycotina</taxon>
        <taxon>Leotiomycetes</taxon>
        <taxon>Helotiales</taxon>
        <taxon>Helotiales incertae sedis</taxon>
        <taxon>Amylocarpus</taxon>
    </lineage>
</organism>
<gene>
    <name evidence="1" type="ORF">BJ875DRAFT_479063</name>
</gene>
<dbReference type="PANTHER" id="PTHR37520">
    <property type="entry name" value="INTRON-ENCODED DNA ENDONUCLEASE AI2A-RELATED"/>
    <property type="match status" value="1"/>
</dbReference>
<dbReference type="InterPro" id="IPR027434">
    <property type="entry name" value="Homing_endonucl"/>
</dbReference>